<dbReference type="EMBL" id="JBHUEM010000021">
    <property type="protein sequence ID" value="MFD1737633.1"/>
    <property type="molecule type" value="Genomic_DNA"/>
</dbReference>
<dbReference type="RefSeq" id="WP_377928852.1">
    <property type="nucleotide sequence ID" value="NZ_JBHUEM010000021.1"/>
</dbReference>
<dbReference type="Proteomes" id="UP001597214">
    <property type="component" value="Unassembled WGS sequence"/>
</dbReference>
<accession>A0ABW4LSI7</accession>
<evidence type="ECO:0000313" key="2">
    <source>
        <dbReference type="Proteomes" id="UP001597214"/>
    </source>
</evidence>
<keyword evidence="2" id="KW-1185">Reference proteome</keyword>
<protein>
    <submittedName>
        <fullName evidence="1">Uncharacterized protein</fullName>
    </submittedName>
</protein>
<evidence type="ECO:0000313" key="1">
    <source>
        <dbReference type="EMBL" id="MFD1737633.1"/>
    </source>
</evidence>
<proteinExistence type="predicted"/>
<gene>
    <name evidence="1" type="ORF">ACFSCX_13885</name>
</gene>
<reference evidence="2" key="1">
    <citation type="journal article" date="2019" name="Int. J. Syst. Evol. Microbiol.">
        <title>The Global Catalogue of Microorganisms (GCM) 10K type strain sequencing project: providing services to taxonomists for standard genome sequencing and annotation.</title>
        <authorList>
            <consortium name="The Broad Institute Genomics Platform"/>
            <consortium name="The Broad Institute Genome Sequencing Center for Infectious Disease"/>
            <person name="Wu L."/>
            <person name="Ma J."/>
        </authorList>
    </citation>
    <scope>NUCLEOTIDE SEQUENCE [LARGE SCALE GENOMIC DNA]</scope>
    <source>
        <strain evidence="2">CCUG 49339</strain>
    </source>
</reference>
<sequence length="101" mass="12064">MILTQPYIKTTRSIQLNKQVIKREEMVLELYRDKIKTNIEEFALQDVHDISFRSFTHNLGLLYLHTHRGVYSFEVEQNPSLFINTFREIVKRSPDENSHRG</sequence>
<comment type="caution">
    <text evidence="1">The sequence shown here is derived from an EMBL/GenBank/DDBJ whole genome shotgun (WGS) entry which is preliminary data.</text>
</comment>
<organism evidence="1 2">
    <name type="scientific">Bacillus salitolerans</name>
    <dbReference type="NCBI Taxonomy" id="1437434"/>
    <lineage>
        <taxon>Bacteria</taxon>
        <taxon>Bacillati</taxon>
        <taxon>Bacillota</taxon>
        <taxon>Bacilli</taxon>
        <taxon>Bacillales</taxon>
        <taxon>Bacillaceae</taxon>
        <taxon>Bacillus</taxon>
    </lineage>
</organism>
<name>A0ABW4LSI7_9BACI</name>